<feature type="region of interest" description="Disordered" evidence="2">
    <location>
        <begin position="72"/>
        <end position="131"/>
    </location>
</feature>
<gene>
    <name evidence="4" type="ordered locus">P9303_26631</name>
</gene>
<evidence type="ECO:0000256" key="2">
    <source>
        <dbReference type="SAM" id="MobiDB-lite"/>
    </source>
</evidence>
<dbReference type="AlphaFoldDB" id="A2CD33"/>
<dbReference type="PANTHER" id="PTHR48025:SF1">
    <property type="entry name" value="RRM DOMAIN-CONTAINING PROTEIN"/>
    <property type="match status" value="1"/>
</dbReference>
<dbReference type="SUPFAM" id="SSF54928">
    <property type="entry name" value="RNA-binding domain, RBD"/>
    <property type="match status" value="1"/>
</dbReference>
<dbReference type="HOGENOM" id="CLU_012062_28_2_3"/>
<feature type="domain" description="RRM" evidence="3">
    <location>
        <begin position="3"/>
        <end position="81"/>
    </location>
</feature>
<dbReference type="InterPro" id="IPR012677">
    <property type="entry name" value="Nucleotide-bd_a/b_plait_sf"/>
</dbReference>
<sequence>MSVRLYIGNLPQTFESKELETQLASVGDGIRFKAVLDRETGGCRGFGFANVNDEKIANAVIEQFNGREFNGNNLRVERSERRNANEGSGGGSRRNGTNSSGNAPGSARKSANKVVHSDAPAEEAPDPRWAGELSKLKDLLANQKTTV</sequence>
<dbReference type="SMART" id="SM00360">
    <property type="entry name" value="RRM"/>
    <property type="match status" value="1"/>
</dbReference>
<dbReference type="InterPro" id="IPR050502">
    <property type="entry name" value="Euk_RNA-bind_prot"/>
</dbReference>
<reference evidence="4 5" key="1">
    <citation type="journal article" date="2007" name="PLoS Genet.">
        <title>Patterns and implications of gene gain and loss in the evolution of Prochlorococcus.</title>
        <authorList>
            <person name="Kettler G.C."/>
            <person name="Martiny A.C."/>
            <person name="Huang K."/>
            <person name="Zucker J."/>
            <person name="Coleman M.L."/>
            <person name="Rodrigue S."/>
            <person name="Chen F."/>
            <person name="Lapidus A."/>
            <person name="Ferriera S."/>
            <person name="Johnson J."/>
            <person name="Steglich C."/>
            <person name="Church G.M."/>
            <person name="Richardson P."/>
            <person name="Chisholm S.W."/>
        </authorList>
    </citation>
    <scope>NUCLEOTIDE SEQUENCE [LARGE SCALE GENOMIC DNA]</scope>
    <source>
        <strain evidence="4 5">MIT 9303</strain>
    </source>
</reference>
<dbReference type="BioCyc" id="PMAR59922:G1G80-2333-MONOMER"/>
<dbReference type="RefSeq" id="WP_011827236.1">
    <property type="nucleotide sequence ID" value="NC_008820.1"/>
</dbReference>
<protein>
    <submittedName>
        <fullName evidence="4">RNA-binding region RNP-1 (RNA recognition motif)</fullName>
    </submittedName>
</protein>
<proteinExistence type="predicted"/>
<dbReference type="STRING" id="59922.P9303_26631"/>
<dbReference type="EMBL" id="CP000554">
    <property type="protein sequence ID" value="ABM79393.1"/>
    <property type="molecule type" value="Genomic_DNA"/>
</dbReference>
<dbReference type="InterPro" id="IPR035979">
    <property type="entry name" value="RBD_domain_sf"/>
</dbReference>
<dbReference type="GO" id="GO:0003729">
    <property type="term" value="F:mRNA binding"/>
    <property type="evidence" value="ECO:0007669"/>
    <property type="project" value="TreeGrafter"/>
</dbReference>
<evidence type="ECO:0000313" key="4">
    <source>
        <dbReference type="EMBL" id="ABM79393.1"/>
    </source>
</evidence>
<name>A2CD33_PROM3</name>
<accession>A2CD33</accession>
<dbReference type="Gene3D" id="3.30.70.330">
    <property type="match status" value="1"/>
</dbReference>
<evidence type="ECO:0000256" key="1">
    <source>
        <dbReference type="ARBA" id="ARBA00022884"/>
    </source>
</evidence>
<feature type="compositionally biased region" description="Basic and acidic residues" evidence="2">
    <location>
        <begin position="75"/>
        <end position="84"/>
    </location>
</feature>
<dbReference type="PANTHER" id="PTHR48025">
    <property type="entry name" value="OS02G0815200 PROTEIN"/>
    <property type="match status" value="1"/>
</dbReference>
<dbReference type="InterPro" id="IPR000504">
    <property type="entry name" value="RRM_dom"/>
</dbReference>
<evidence type="ECO:0000313" key="5">
    <source>
        <dbReference type="Proteomes" id="UP000002274"/>
    </source>
</evidence>
<dbReference type="Proteomes" id="UP000002274">
    <property type="component" value="Chromosome"/>
</dbReference>
<evidence type="ECO:0000259" key="3">
    <source>
        <dbReference type="PROSITE" id="PS50102"/>
    </source>
</evidence>
<organism evidence="4 5">
    <name type="scientific">Prochlorococcus marinus (strain MIT 9303)</name>
    <dbReference type="NCBI Taxonomy" id="59922"/>
    <lineage>
        <taxon>Bacteria</taxon>
        <taxon>Bacillati</taxon>
        <taxon>Cyanobacteriota</taxon>
        <taxon>Cyanophyceae</taxon>
        <taxon>Synechococcales</taxon>
        <taxon>Prochlorococcaceae</taxon>
        <taxon>Prochlorococcus</taxon>
    </lineage>
</organism>
<dbReference type="PROSITE" id="PS50102">
    <property type="entry name" value="RRM"/>
    <property type="match status" value="1"/>
</dbReference>
<dbReference type="KEGG" id="pmf:P9303_26631"/>
<keyword evidence="1" id="KW-0694">RNA-binding</keyword>
<dbReference type="Pfam" id="PF00076">
    <property type="entry name" value="RRM_1"/>
    <property type="match status" value="1"/>
</dbReference>